<organism evidence="1">
    <name type="scientific">Anguilla anguilla</name>
    <name type="common">European freshwater eel</name>
    <name type="synonym">Muraena anguilla</name>
    <dbReference type="NCBI Taxonomy" id="7936"/>
    <lineage>
        <taxon>Eukaryota</taxon>
        <taxon>Metazoa</taxon>
        <taxon>Chordata</taxon>
        <taxon>Craniata</taxon>
        <taxon>Vertebrata</taxon>
        <taxon>Euteleostomi</taxon>
        <taxon>Actinopterygii</taxon>
        <taxon>Neopterygii</taxon>
        <taxon>Teleostei</taxon>
        <taxon>Anguilliformes</taxon>
        <taxon>Anguillidae</taxon>
        <taxon>Anguilla</taxon>
    </lineage>
</organism>
<reference evidence="1" key="2">
    <citation type="journal article" date="2015" name="Fish Shellfish Immunol.">
        <title>Early steps in the European eel (Anguilla anguilla)-Vibrio vulnificus interaction in the gills: Role of the RtxA13 toxin.</title>
        <authorList>
            <person name="Callol A."/>
            <person name="Pajuelo D."/>
            <person name="Ebbesson L."/>
            <person name="Teles M."/>
            <person name="MacKenzie S."/>
            <person name="Amaro C."/>
        </authorList>
    </citation>
    <scope>NUCLEOTIDE SEQUENCE</scope>
</reference>
<name>A0A0E9VDR8_ANGAN</name>
<proteinExistence type="predicted"/>
<protein>
    <submittedName>
        <fullName evidence="1">Uncharacterized protein</fullName>
    </submittedName>
</protein>
<evidence type="ECO:0000313" key="1">
    <source>
        <dbReference type="EMBL" id="JAH75610.1"/>
    </source>
</evidence>
<accession>A0A0E9VDR8</accession>
<reference evidence="1" key="1">
    <citation type="submission" date="2014-11" db="EMBL/GenBank/DDBJ databases">
        <authorList>
            <person name="Amaro Gonzalez C."/>
        </authorList>
    </citation>
    <scope>NUCLEOTIDE SEQUENCE</scope>
</reference>
<dbReference type="EMBL" id="GBXM01032967">
    <property type="protein sequence ID" value="JAH75610.1"/>
    <property type="molecule type" value="Transcribed_RNA"/>
</dbReference>
<dbReference type="AlphaFoldDB" id="A0A0E9VDR8"/>
<sequence length="47" mass="5142">MPLTGFETTLSDTHTCALHCTAQELIFSSAAHYLLVGGRQAQQNYSQ</sequence>